<accession>A0A7W9CL08</accession>
<dbReference type="RefSeq" id="WP_183214579.1">
    <property type="nucleotide sequence ID" value="NZ_JACHOR010000006.1"/>
</dbReference>
<comment type="caution">
    <text evidence="1">The sequence shown here is derived from an EMBL/GenBank/DDBJ whole genome shotgun (WGS) entry which is preliminary data.</text>
</comment>
<dbReference type="EMBL" id="JACHOR010000006">
    <property type="protein sequence ID" value="MBB5747592.1"/>
    <property type="molecule type" value="Genomic_DNA"/>
</dbReference>
<dbReference type="Proteomes" id="UP000545037">
    <property type="component" value="Unassembled WGS sequence"/>
</dbReference>
<dbReference type="AlphaFoldDB" id="A0A7W9CL08"/>
<name>A0A7W9CL08_9CAUL</name>
<gene>
    <name evidence="1" type="ORF">GGR13_003220</name>
</gene>
<sequence length="124" mass="13437">MIIAAFLTVLFPAVLLIAPGDELTGNSLTALRSDGAQGVAHFETPTVVSFTGAFEDNLFTARGTYTVKDGQLCLELEEFPKDCWEYPKALEPGVETNLKNVDGALTARFTLHRGLSVPLPEPDR</sequence>
<organism evidence="1 2">
    <name type="scientific">Brevundimonas variabilis</name>
    <dbReference type="NCBI Taxonomy" id="74312"/>
    <lineage>
        <taxon>Bacteria</taxon>
        <taxon>Pseudomonadati</taxon>
        <taxon>Pseudomonadota</taxon>
        <taxon>Alphaproteobacteria</taxon>
        <taxon>Caulobacterales</taxon>
        <taxon>Caulobacteraceae</taxon>
        <taxon>Brevundimonas</taxon>
    </lineage>
</organism>
<proteinExistence type="predicted"/>
<evidence type="ECO:0000313" key="1">
    <source>
        <dbReference type="EMBL" id="MBB5747592.1"/>
    </source>
</evidence>
<reference evidence="1 2" key="1">
    <citation type="submission" date="2020-08" db="EMBL/GenBank/DDBJ databases">
        <title>Genomic Encyclopedia of Type Strains, Phase IV (KMG-IV): sequencing the most valuable type-strain genomes for metagenomic binning, comparative biology and taxonomic classification.</title>
        <authorList>
            <person name="Goeker M."/>
        </authorList>
    </citation>
    <scope>NUCLEOTIDE SEQUENCE [LARGE SCALE GENOMIC DNA]</scope>
    <source>
        <strain evidence="1 2">DSM 4737</strain>
    </source>
</reference>
<keyword evidence="2" id="KW-1185">Reference proteome</keyword>
<evidence type="ECO:0000313" key="2">
    <source>
        <dbReference type="Proteomes" id="UP000545037"/>
    </source>
</evidence>
<protein>
    <submittedName>
        <fullName evidence="1">Uncharacterized protein</fullName>
    </submittedName>
</protein>